<proteinExistence type="predicted"/>
<evidence type="ECO:0000313" key="2">
    <source>
        <dbReference type="Proteomes" id="UP000823775"/>
    </source>
</evidence>
<reference evidence="1 2" key="1">
    <citation type="journal article" date="2021" name="BMC Genomics">
        <title>Datura genome reveals duplications of psychoactive alkaloid biosynthetic genes and high mutation rate following tissue culture.</title>
        <authorList>
            <person name="Rajewski A."/>
            <person name="Carter-House D."/>
            <person name="Stajich J."/>
            <person name="Litt A."/>
        </authorList>
    </citation>
    <scope>NUCLEOTIDE SEQUENCE [LARGE SCALE GENOMIC DNA]</scope>
    <source>
        <strain evidence="1">AR-01</strain>
    </source>
</reference>
<gene>
    <name evidence="1" type="ORF">HAX54_009462</name>
</gene>
<name>A0ABS8THL1_DATST</name>
<keyword evidence="2" id="KW-1185">Reference proteome</keyword>
<organism evidence="1 2">
    <name type="scientific">Datura stramonium</name>
    <name type="common">Jimsonweed</name>
    <name type="synonym">Common thornapple</name>
    <dbReference type="NCBI Taxonomy" id="4076"/>
    <lineage>
        <taxon>Eukaryota</taxon>
        <taxon>Viridiplantae</taxon>
        <taxon>Streptophyta</taxon>
        <taxon>Embryophyta</taxon>
        <taxon>Tracheophyta</taxon>
        <taxon>Spermatophyta</taxon>
        <taxon>Magnoliopsida</taxon>
        <taxon>eudicotyledons</taxon>
        <taxon>Gunneridae</taxon>
        <taxon>Pentapetalae</taxon>
        <taxon>asterids</taxon>
        <taxon>lamiids</taxon>
        <taxon>Solanales</taxon>
        <taxon>Solanaceae</taxon>
        <taxon>Solanoideae</taxon>
        <taxon>Datureae</taxon>
        <taxon>Datura</taxon>
    </lineage>
</organism>
<dbReference type="Proteomes" id="UP000823775">
    <property type="component" value="Unassembled WGS sequence"/>
</dbReference>
<dbReference type="EMBL" id="JACEIK010001513">
    <property type="protein sequence ID" value="MCD7469967.1"/>
    <property type="molecule type" value="Genomic_DNA"/>
</dbReference>
<comment type="caution">
    <text evidence="1">The sequence shown here is derived from an EMBL/GenBank/DDBJ whole genome shotgun (WGS) entry which is preliminary data.</text>
</comment>
<feature type="non-terminal residue" evidence="1">
    <location>
        <position position="62"/>
    </location>
</feature>
<accession>A0ABS8THL1</accession>
<protein>
    <submittedName>
        <fullName evidence="1">Uncharacterized protein</fullName>
    </submittedName>
</protein>
<evidence type="ECO:0000313" key="1">
    <source>
        <dbReference type="EMBL" id="MCD7469967.1"/>
    </source>
</evidence>
<sequence>MSTCWERPAACFPSRREDGRLAPGLAPNLPARRTTYSTGLLLPRVACAILVRLVTSSFDLCI</sequence>